<dbReference type="Pfam" id="PF20789">
    <property type="entry name" value="4HBT_3C"/>
    <property type="match status" value="1"/>
</dbReference>
<evidence type="ECO:0000313" key="3">
    <source>
        <dbReference type="EMBL" id="CAG8500683.1"/>
    </source>
</evidence>
<gene>
    <name evidence="3" type="ORF">FCALED_LOCUS3687</name>
</gene>
<evidence type="ECO:0000259" key="1">
    <source>
        <dbReference type="Pfam" id="PF13622"/>
    </source>
</evidence>
<proteinExistence type="predicted"/>
<sequence>MNETQGVDPTFVFDKAIQVEYRGNVNGIKLYSGYCDQEWRVRQVMHGGYLLSMILNAFTHHFRNVHPHPIQISAQFLKKSMVGSCEIEIHDIKAGKNQSVAYAIFKQKNGNVMEEKIHATVMFGDLNKEEGISQPYFDVMPLPNISYCELLKPDPTIVRMHDRIKVMVDTQDKNSKRAERKHWIKFTDERQLDVISMGAFCDFIFPPTTKYLENNLGEIYWFPTLTFEIQFKNLPKGQWVAGSFRSRFLKNSRHEVDGELWDEDGNLLCITRHMCLIVPMKTNKL</sequence>
<evidence type="ECO:0000313" key="4">
    <source>
        <dbReference type="Proteomes" id="UP000789570"/>
    </source>
</evidence>
<organism evidence="3 4">
    <name type="scientific">Funneliformis caledonium</name>
    <dbReference type="NCBI Taxonomy" id="1117310"/>
    <lineage>
        <taxon>Eukaryota</taxon>
        <taxon>Fungi</taxon>
        <taxon>Fungi incertae sedis</taxon>
        <taxon>Mucoromycota</taxon>
        <taxon>Glomeromycotina</taxon>
        <taxon>Glomeromycetes</taxon>
        <taxon>Glomerales</taxon>
        <taxon>Glomeraceae</taxon>
        <taxon>Funneliformis</taxon>
    </lineage>
</organism>
<dbReference type="AlphaFoldDB" id="A0A9N8ZMB0"/>
<dbReference type="Proteomes" id="UP000789570">
    <property type="component" value="Unassembled WGS sequence"/>
</dbReference>
<feature type="domain" description="Acyl-CoA thioesterase-like N-terminal HotDog" evidence="1">
    <location>
        <begin position="37"/>
        <end position="124"/>
    </location>
</feature>
<reference evidence="3" key="1">
    <citation type="submission" date="2021-06" db="EMBL/GenBank/DDBJ databases">
        <authorList>
            <person name="Kallberg Y."/>
            <person name="Tangrot J."/>
            <person name="Rosling A."/>
        </authorList>
    </citation>
    <scope>NUCLEOTIDE SEQUENCE</scope>
    <source>
        <strain evidence="3">UK204</strain>
    </source>
</reference>
<dbReference type="InterPro" id="IPR052389">
    <property type="entry name" value="Sec_Metab_Biosynth-Assoc"/>
</dbReference>
<dbReference type="PANTHER" id="PTHR38110:SF1">
    <property type="entry name" value="THIOESTERASE DOMAIN-CONTAINING PROTEIN"/>
    <property type="match status" value="1"/>
</dbReference>
<evidence type="ECO:0000259" key="2">
    <source>
        <dbReference type="Pfam" id="PF20789"/>
    </source>
</evidence>
<comment type="caution">
    <text evidence="3">The sequence shown here is derived from an EMBL/GenBank/DDBJ whole genome shotgun (WGS) entry which is preliminary data.</text>
</comment>
<protein>
    <submittedName>
        <fullName evidence="3">15870_t:CDS:1</fullName>
    </submittedName>
</protein>
<dbReference type="InterPro" id="IPR049450">
    <property type="entry name" value="ACOT8-like_C"/>
</dbReference>
<dbReference type="Pfam" id="PF13622">
    <property type="entry name" value="4HBT_3"/>
    <property type="match status" value="1"/>
</dbReference>
<dbReference type="InterPro" id="IPR049449">
    <property type="entry name" value="TesB_ACOT8-like_N"/>
</dbReference>
<dbReference type="EMBL" id="CAJVPQ010000661">
    <property type="protein sequence ID" value="CAG8500683.1"/>
    <property type="molecule type" value="Genomic_DNA"/>
</dbReference>
<keyword evidence="4" id="KW-1185">Reference proteome</keyword>
<dbReference type="SUPFAM" id="SSF54637">
    <property type="entry name" value="Thioesterase/thiol ester dehydrase-isomerase"/>
    <property type="match status" value="1"/>
</dbReference>
<dbReference type="Gene3D" id="2.40.160.210">
    <property type="entry name" value="Acyl-CoA thioesterase, double hotdog domain"/>
    <property type="match status" value="1"/>
</dbReference>
<accession>A0A9N8ZMB0</accession>
<dbReference type="InterPro" id="IPR029069">
    <property type="entry name" value="HotDog_dom_sf"/>
</dbReference>
<feature type="domain" description="Acyl-CoA thioesterase-like C-terminal" evidence="2">
    <location>
        <begin position="171"/>
        <end position="277"/>
    </location>
</feature>
<dbReference type="InterPro" id="IPR042171">
    <property type="entry name" value="Acyl-CoA_hotdog"/>
</dbReference>
<dbReference type="OrthoDB" id="2532955at2759"/>
<name>A0A9N8ZMB0_9GLOM</name>
<dbReference type="PANTHER" id="PTHR38110">
    <property type="entry name" value="CHROMOSOME 23, WHOLE GENOME SHOTGUN SEQUENCE"/>
    <property type="match status" value="1"/>
</dbReference>